<protein>
    <submittedName>
        <fullName evidence="1">Uncharacterized protein</fullName>
    </submittedName>
</protein>
<keyword evidence="2" id="KW-1185">Reference proteome</keyword>
<dbReference type="Gramene" id="mRNA:HanXRQr2_Chr04g0146071">
    <property type="protein sequence ID" value="mRNA:HanXRQr2_Chr04g0146071"/>
    <property type="gene ID" value="HanXRQr2_Chr04g0146071"/>
</dbReference>
<accession>A0A9K3J493</accession>
<organism evidence="1 2">
    <name type="scientific">Helianthus annuus</name>
    <name type="common">Common sunflower</name>
    <dbReference type="NCBI Taxonomy" id="4232"/>
    <lineage>
        <taxon>Eukaryota</taxon>
        <taxon>Viridiplantae</taxon>
        <taxon>Streptophyta</taxon>
        <taxon>Embryophyta</taxon>
        <taxon>Tracheophyta</taxon>
        <taxon>Spermatophyta</taxon>
        <taxon>Magnoliopsida</taxon>
        <taxon>eudicotyledons</taxon>
        <taxon>Gunneridae</taxon>
        <taxon>Pentapetalae</taxon>
        <taxon>asterids</taxon>
        <taxon>campanulids</taxon>
        <taxon>Asterales</taxon>
        <taxon>Asteraceae</taxon>
        <taxon>Asteroideae</taxon>
        <taxon>Heliantheae alliance</taxon>
        <taxon>Heliantheae</taxon>
        <taxon>Helianthus</taxon>
    </lineage>
</organism>
<comment type="caution">
    <text evidence="1">The sequence shown here is derived from an EMBL/GenBank/DDBJ whole genome shotgun (WGS) entry which is preliminary data.</text>
</comment>
<sequence>MFFYVVLYDIVCNMQLPPRPFVMLEASFAFHTHSRVMANGLIQYVCGLKLLAHAGPDKDEVSRLWSAAPGMVCHSIQVRLRSHTLSDGKVETYFGLTLMNSCSDTSFVGGKNSIHIQNRNYVGLGGKNVTYCGPTLSSITTFASSADPNTGNTQIQPPSAMVTTGTTTGAGKEGSIKGKNIIRSDTVHTLPVVCPLTTCSPSVSVQGLHC</sequence>
<dbReference type="EMBL" id="MNCJ02000319">
    <property type="protein sequence ID" value="KAF5808498.1"/>
    <property type="molecule type" value="Genomic_DNA"/>
</dbReference>
<evidence type="ECO:0000313" key="1">
    <source>
        <dbReference type="EMBL" id="KAF5808498.1"/>
    </source>
</evidence>
<reference evidence="1" key="2">
    <citation type="submission" date="2020-06" db="EMBL/GenBank/DDBJ databases">
        <title>Helianthus annuus Genome sequencing and assembly Release 2.</title>
        <authorList>
            <person name="Gouzy J."/>
            <person name="Langlade N."/>
            <person name="Munos S."/>
        </authorList>
    </citation>
    <scope>NUCLEOTIDE SEQUENCE</scope>
    <source>
        <tissue evidence="1">Leaves</tissue>
    </source>
</reference>
<dbReference type="AlphaFoldDB" id="A0A9K3J493"/>
<gene>
    <name evidence="1" type="ORF">HanXRQr2_Chr04g0146071</name>
</gene>
<reference evidence="1" key="1">
    <citation type="journal article" date="2017" name="Nature">
        <title>The sunflower genome provides insights into oil metabolism, flowering and Asterid evolution.</title>
        <authorList>
            <person name="Badouin H."/>
            <person name="Gouzy J."/>
            <person name="Grassa C.J."/>
            <person name="Murat F."/>
            <person name="Staton S.E."/>
            <person name="Cottret L."/>
            <person name="Lelandais-Briere C."/>
            <person name="Owens G.L."/>
            <person name="Carrere S."/>
            <person name="Mayjonade B."/>
            <person name="Legrand L."/>
            <person name="Gill N."/>
            <person name="Kane N.C."/>
            <person name="Bowers J.E."/>
            <person name="Hubner S."/>
            <person name="Bellec A."/>
            <person name="Berard A."/>
            <person name="Berges H."/>
            <person name="Blanchet N."/>
            <person name="Boniface M.C."/>
            <person name="Brunel D."/>
            <person name="Catrice O."/>
            <person name="Chaidir N."/>
            <person name="Claudel C."/>
            <person name="Donnadieu C."/>
            <person name="Faraut T."/>
            <person name="Fievet G."/>
            <person name="Helmstetter N."/>
            <person name="King M."/>
            <person name="Knapp S.J."/>
            <person name="Lai Z."/>
            <person name="Le Paslier M.C."/>
            <person name="Lippi Y."/>
            <person name="Lorenzon L."/>
            <person name="Mandel J.R."/>
            <person name="Marage G."/>
            <person name="Marchand G."/>
            <person name="Marquand E."/>
            <person name="Bret-Mestries E."/>
            <person name="Morien E."/>
            <person name="Nambeesan S."/>
            <person name="Nguyen T."/>
            <person name="Pegot-Espagnet P."/>
            <person name="Pouilly N."/>
            <person name="Raftis F."/>
            <person name="Sallet E."/>
            <person name="Schiex T."/>
            <person name="Thomas J."/>
            <person name="Vandecasteele C."/>
            <person name="Vares D."/>
            <person name="Vear F."/>
            <person name="Vautrin S."/>
            <person name="Crespi M."/>
            <person name="Mangin B."/>
            <person name="Burke J.M."/>
            <person name="Salse J."/>
            <person name="Munos S."/>
            <person name="Vincourt P."/>
            <person name="Rieseberg L.H."/>
            <person name="Langlade N.B."/>
        </authorList>
    </citation>
    <scope>NUCLEOTIDE SEQUENCE</scope>
    <source>
        <tissue evidence="1">Leaves</tissue>
    </source>
</reference>
<proteinExistence type="predicted"/>
<evidence type="ECO:0000313" key="2">
    <source>
        <dbReference type="Proteomes" id="UP000215914"/>
    </source>
</evidence>
<name>A0A9K3J493_HELAN</name>
<dbReference type="Proteomes" id="UP000215914">
    <property type="component" value="Unassembled WGS sequence"/>
</dbReference>